<proteinExistence type="predicted"/>
<dbReference type="EMBL" id="VUJU01014663">
    <property type="protein sequence ID" value="KAF0701604.1"/>
    <property type="molecule type" value="Genomic_DNA"/>
</dbReference>
<evidence type="ECO:0000313" key="1">
    <source>
        <dbReference type="EMBL" id="KAF0701604.1"/>
    </source>
</evidence>
<dbReference type="AlphaFoldDB" id="A0A6G0VNK6"/>
<dbReference type="Proteomes" id="UP000478052">
    <property type="component" value="Unassembled WGS sequence"/>
</dbReference>
<feature type="non-terminal residue" evidence="1">
    <location>
        <position position="33"/>
    </location>
</feature>
<evidence type="ECO:0000313" key="2">
    <source>
        <dbReference type="Proteomes" id="UP000478052"/>
    </source>
</evidence>
<name>A0A6G0VNK6_APHCR</name>
<organism evidence="1 2">
    <name type="scientific">Aphis craccivora</name>
    <name type="common">Cowpea aphid</name>
    <dbReference type="NCBI Taxonomy" id="307492"/>
    <lineage>
        <taxon>Eukaryota</taxon>
        <taxon>Metazoa</taxon>
        <taxon>Ecdysozoa</taxon>
        <taxon>Arthropoda</taxon>
        <taxon>Hexapoda</taxon>
        <taxon>Insecta</taxon>
        <taxon>Pterygota</taxon>
        <taxon>Neoptera</taxon>
        <taxon>Paraneoptera</taxon>
        <taxon>Hemiptera</taxon>
        <taxon>Sternorrhyncha</taxon>
        <taxon>Aphidomorpha</taxon>
        <taxon>Aphidoidea</taxon>
        <taxon>Aphididae</taxon>
        <taxon>Aphidini</taxon>
        <taxon>Aphis</taxon>
        <taxon>Aphis</taxon>
    </lineage>
</organism>
<keyword evidence="2" id="KW-1185">Reference proteome</keyword>
<accession>A0A6G0VNK6</accession>
<dbReference type="OrthoDB" id="6625741at2759"/>
<reference evidence="1 2" key="1">
    <citation type="submission" date="2019-08" db="EMBL/GenBank/DDBJ databases">
        <title>Whole genome of Aphis craccivora.</title>
        <authorList>
            <person name="Voronova N.V."/>
            <person name="Shulinski R.S."/>
            <person name="Bandarenka Y.V."/>
            <person name="Zhorov D.G."/>
            <person name="Warner D."/>
        </authorList>
    </citation>
    <scope>NUCLEOTIDE SEQUENCE [LARGE SCALE GENOMIC DNA]</scope>
    <source>
        <strain evidence="1">180601</strain>
        <tissue evidence="1">Whole Body</tissue>
    </source>
</reference>
<protein>
    <submittedName>
        <fullName evidence="1">Uncharacterized protein</fullName>
    </submittedName>
</protein>
<gene>
    <name evidence="1" type="ORF">FWK35_00035891</name>
</gene>
<sequence>MIKKFGPVSHIWAMRYEAKHRIIKICARSTFNR</sequence>
<comment type="caution">
    <text evidence="1">The sequence shown here is derived from an EMBL/GenBank/DDBJ whole genome shotgun (WGS) entry which is preliminary data.</text>
</comment>